<evidence type="ECO:0000313" key="2">
    <source>
        <dbReference type="Proteomes" id="UP001523216"/>
    </source>
</evidence>
<protein>
    <submittedName>
        <fullName evidence="1">Transcriptional regulator</fullName>
    </submittedName>
</protein>
<dbReference type="Proteomes" id="UP001523216">
    <property type="component" value="Unassembled WGS sequence"/>
</dbReference>
<dbReference type="EMBL" id="JAMQOL010000048">
    <property type="protein sequence ID" value="MCM4082444.1"/>
    <property type="molecule type" value="Genomic_DNA"/>
</dbReference>
<accession>A0ABT0YAW0</accession>
<gene>
    <name evidence="1" type="ORF">LXN57_33240</name>
</gene>
<sequence length="195" mass="21154">MSDVLHVLRCMGFAELSRIADAVGRAEGETESALIDLAVDGLVTREMGAWGLTAAGRAEDLRRTAAELRAAGAAGAVESAYGRFLVLNPELLDLCSAWQLRSVDGVAVANDHRDTAYDGRVLELFGDLDRRVEVVCVELAGALPRFGRYRERLASALGRARGGALEELADSMTSYHVVWFQLHEDLLVTLGRPRT</sequence>
<keyword evidence="2" id="KW-1185">Reference proteome</keyword>
<proteinExistence type="predicted"/>
<evidence type="ECO:0000313" key="1">
    <source>
        <dbReference type="EMBL" id="MCM4082444.1"/>
    </source>
</evidence>
<reference evidence="1 2" key="1">
    <citation type="submission" date="2022-06" db="EMBL/GenBank/DDBJ databases">
        <title>Actinoplanes abujensis sp. nov., isolated from Nigerian arid soil.</title>
        <authorList>
            <person name="Ding P."/>
        </authorList>
    </citation>
    <scope>NUCLEOTIDE SEQUENCE [LARGE SCALE GENOMIC DNA]</scope>
    <source>
        <strain evidence="2">TRM88002</strain>
    </source>
</reference>
<comment type="caution">
    <text evidence="1">The sequence shown here is derived from an EMBL/GenBank/DDBJ whole genome shotgun (WGS) entry which is preliminary data.</text>
</comment>
<dbReference type="RefSeq" id="WP_251802175.1">
    <property type="nucleotide sequence ID" value="NZ_JAMQOL010000048.1"/>
</dbReference>
<name>A0ABT0YAW0_9ACTN</name>
<organism evidence="1 2">
    <name type="scientific">Paractinoplanes hotanensis</name>
    <dbReference type="NCBI Taxonomy" id="2906497"/>
    <lineage>
        <taxon>Bacteria</taxon>
        <taxon>Bacillati</taxon>
        <taxon>Actinomycetota</taxon>
        <taxon>Actinomycetes</taxon>
        <taxon>Micromonosporales</taxon>
        <taxon>Micromonosporaceae</taxon>
        <taxon>Paractinoplanes</taxon>
    </lineage>
</organism>